<organism evidence="9 10">
    <name type="scientific">Jejuia spongiicola</name>
    <dbReference type="NCBI Taxonomy" id="2942207"/>
    <lineage>
        <taxon>Bacteria</taxon>
        <taxon>Pseudomonadati</taxon>
        <taxon>Bacteroidota</taxon>
        <taxon>Flavobacteriia</taxon>
        <taxon>Flavobacteriales</taxon>
        <taxon>Flavobacteriaceae</taxon>
        <taxon>Jejuia</taxon>
    </lineage>
</organism>
<reference evidence="9" key="1">
    <citation type="submission" date="2022-05" db="EMBL/GenBank/DDBJ databases">
        <authorList>
            <person name="Park J.-S."/>
        </authorList>
    </citation>
    <scope>NUCLEOTIDE SEQUENCE</scope>
    <source>
        <strain evidence="9">2012CJ34-3</strain>
    </source>
</reference>
<dbReference type="Proteomes" id="UP001165381">
    <property type="component" value="Unassembled WGS sequence"/>
</dbReference>
<feature type="transmembrane region" description="Helical" evidence="6">
    <location>
        <begin position="21"/>
        <end position="42"/>
    </location>
</feature>
<comment type="subcellular location">
    <subcellularLocation>
        <location evidence="1">Cell membrane</location>
        <topology evidence="1">Multi-pass membrane protein</topology>
    </subcellularLocation>
</comment>
<feature type="transmembrane region" description="Helical" evidence="6">
    <location>
        <begin position="760"/>
        <end position="783"/>
    </location>
</feature>
<dbReference type="InterPro" id="IPR003838">
    <property type="entry name" value="ABC3_permease_C"/>
</dbReference>
<feature type="domain" description="ABC3 transporter permease C-terminal" evidence="7">
    <location>
        <begin position="677"/>
        <end position="790"/>
    </location>
</feature>
<feature type="transmembrane region" description="Helical" evidence="6">
    <location>
        <begin position="382"/>
        <end position="405"/>
    </location>
</feature>
<evidence type="ECO:0000313" key="9">
    <source>
        <dbReference type="EMBL" id="MCL6295444.1"/>
    </source>
</evidence>
<proteinExistence type="predicted"/>
<sequence>MIKNYFKIAWRNLIKNKGLSFINLSGLALGMAVVILIGLWIYDEVTFNQNHENYDRIAHVLMNKTSSNGDKRTRFTMPFPLGNELRDKYGDNFDYVVMSSFHGDNILSIDNKILTKLGGFMEPEALRMLSLRMIYGDWDGLKNPNSVVISQSTSKALFGDINPIGKPLKISNLLDVFVTGVYQDIPFNATFNNLEFIAPWELYVTSHSWVRYARDNNFWDNNSYQLYVQIADGRNMKLVNAKIKDAVYDNLSGNSKKSHPELVLHPMKDWHLRSDWKNGVNVGGFIQYVWLFGIIGLFVLLLACINFMNLSTAQSEKRAKEVGVLKSIGSSKKQLINQFLSESFLVVVLAFILAISIVFLAIPSFNQLADKQIVFPYKNILFWLINIGFIIVTSLLAGSYPAFYLSSFRPVKVLKGGFKAGKSATSFRKTLVVVQFAVSVMLVIGTIVVKKQINHSKNRPIGYEQEGLVMIGKVTEDYEGKYNVLRSELLNTGAIENMSESSSPLTDVWSSGGGFEWQGKDPNFLTNIVTVCVSHDYGKTVGWNIAKGRDFSRTFSTDSTAFILNEAAVKYMGIKDPIGKTIRWNNQDHKVIGVVKNILTESPFQPVKQAVYMIKYDNTNWIELKLNPSKSASESLAAIKTVFNKHAPNVPFEYQFVDETFAEKFIAEERIRKLSTIFSFFTIFISCLGLFGLASFIVEQRTKEIGIRKVVGASVFNLWKLLSKDFITLVILATIIAIPLAYYGVNNWLDNYEYRTEVSWWVFVTVGIGAIVVTLTTVSFQAIKAANTNPIKSLKTE</sequence>
<keyword evidence="4 6" id="KW-1133">Transmembrane helix</keyword>
<evidence type="ECO:0000256" key="6">
    <source>
        <dbReference type="SAM" id="Phobius"/>
    </source>
</evidence>
<dbReference type="PANTHER" id="PTHR30572:SF18">
    <property type="entry name" value="ABC-TYPE MACROLIDE FAMILY EXPORT SYSTEM PERMEASE COMPONENT 2"/>
    <property type="match status" value="1"/>
</dbReference>
<feature type="domain" description="ABC3 transporter permease C-terminal" evidence="7">
    <location>
        <begin position="294"/>
        <end position="407"/>
    </location>
</feature>
<dbReference type="InterPro" id="IPR050250">
    <property type="entry name" value="Macrolide_Exporter_MacB"/>
</dbReference>
<dbReference type="Pfam" id="PF02687">
    <property type="entry name" value="FtsX"/>
    <property type="match status" value="2"/>
</dbReference>
<feature type="transmembrane region" description="Helical" evidence="6">
    <location>
        <begin position="339"/>
        <end position="362"/>
    </location>
</feature>
<feature type="transmembrane region" description="Helical" evidence="6">
    <location>
        <begin position="426"/>
        <end position="449"/>
    </location>
</feature>
<feature type="domain" description="MacB-like periplasmic core" evidence="8">
    <location>
        <begin position="437"/>
        <end position="640"/>
    </location>
</feature>
<dbReference type="EMBL" id="JAMFLZ010000004">
    <property type="protein sequence ID" value="MCL6295444.1"/>
    <property type="molecule type" value="Genomic_DNA"/>
</dbReference>
<gene>
    <name evidence="9" type="ORF">M3P09_10600</name>
</gene>
<evidence type="ECO:0000256" key="2">
    <source>
        <dbReference type="ARBA" id="ARBA00022475"/>
    </source>
</evidence>
<name>A0ABT0QGQ6_9FLAO</name>
<evidence type="ECO:0000259" key="8">
    <source>
        <dbReference type="Pfam" id="PF12704"/>
    </source>
</evidence>
<dbReference type="Pfam" id="PF12704">
    <property type="entry name" value="MacB_PCD"/>
    <property type="match status" value="2"/>
</dbReference>
<dbReference type="PANTHER" id="PTHR30572">
    <property type="entry name" value="MEMBRANE COMPONENT OF TRANSPORTER-RELATED"/>
    <property type="match status" value="1"/>
</dbReference>
<evidence type="ECO:0000259" key="7">
    <source>
        <dbReference type="Pfam" id="PF02687"/>
    </source>
</evidence>
<feature type="transmembrane region" description="Helical" evidence="6">
    <location>
        <begin position="726"/>
        <end position="745"/>
    </location>
</feature>
<feature type="domain" description="MacB-like periplasmic core" evidence="8">
    <location>
        <begin position="20"/>
        <end position="245"/>
    </location>
</feature>
<evidence type="ECO:0000256" key="3">
    <source>
        <dbReference type="ARBA" id="ARBA00022692"/>
    </source>
</evidence>
<feature type="transmembrane region" description="Helical" evidence="6">
    <location>
        <begin position="677"/>
        <end position="698"/>
    </location>
</feature>
<evidence type="ECO:0000256" key="4">
    <source>
        <dbReference type="ARBA" id="ARBA00022989"/>
    </source>
</evidence>
<keyword evidence="2" id="KW-1003">Cell membrane</keyword>
<feature type="transmembrane region" description="Helical" evidence="6">
    <location>
        <begin position="288"/>
        <end position="310"/>
    </location>
</feature>
<protein>
    <submittedName>
        <fullName evidence="9">ABC transporter permease</fullName>
    </submittedName>
</protein>
<evidence type="ECO:0000256" key="5">
    <source>
        <dbReference type="ARBA" id="ARBA00023136"/>
    </source>
</evidence>
<accession>A0ABT0QGQ6</accession>
<dbReference type="InterPro" id="IPR025857">
    <property type="entry name" value="MacB_PCD"/>
</dbReference>
<evidence type="ECO:0000256" key="1">
    <source>
        <dbReference type="ARBA" id="ARBA00004651"/>
    </source>
</evidence>
<dbReference type="RefSeq" id="WP_249973106.1">
    <property type="nucleotide sequence ID" value="NZ_JAMFLZ010000004.1"/>
</dbReference>
<keyword evidence="3 6" id="KW-0812">Transmembrane</keyword>
<keyword evidence="10" id="KW-1185">Reference proteome</keyword>
<keyword evidence="5 6" id="KW-0472">Membrane</keyword>
<evidence type="ECO:0000313" key="10">
    <source>
        <dbReference type="Proteomes" id="UP001165381"/>
    </source>
</evidence>
<comment type="caution">
    <text evidence="9">The sequence shown here is derived from an EMBL/GenBank/DDBJ whole genome shotgun (WGS) entry which is preliminary data.</text>
</comment>